<dbReference type="KEGG" id="mri:Mal4_37620"/>
<dbReference type="AlphaFoldDB" id="A0A517ZAA1"/>
<dbReference type="CDD" id="cd01614">
    <property type="entry name" value="EutN_CcmL"/>
    <property type="match status" value="1"/>
</dbReference>
<sequence length="85" mass="8986">MNLAAVIGRTTATVKHPSLNGWRMLIVQPLTSSGGNDGPPMIAIDNMGSGIGDEVIITSDGKAVREALNTNNSPVRWMVIGQKDQ</sequence>
<dbReference type="PANTHER" id="PTHR36539:SF2">
    <property type="entry name" value="ETHANOLAMINE UTILIZATION PROTEIN"/>
    <property type="match status" value="1"/>
</dbReference>
<dbReference type="Gene3D" id="2.40.50.220">
    <property type="entry name" value="EutN/Ccml"/>
    <property type="match status" value="1"/>
</dbReference>
<keyword evidence="4" id="KW-1185">Reference proteome</keyword>
<evidence type="ECO:0000256" key="2">
    <source>
        <dbReference type="ARBA" id="ARBA00024446"/>
    </source>
</evidence>
<dbReference type="EMBL" id="CP036275">
    <property type="protein sequence ID" value="QDU39417.1"/>
    <property type="molecule type" value="Genomic_DNA"/>
</dbReference>
<dbReference type="OrthoDB" id="278421at2"/>
<dbReference type="PROSITE" id="PS51932">
    <property type="entry name" value="BMV"/>
    <property type="match status" value="1"/>
</dbReference>
<dbReference type="RefSeq" id="WP_145370600.1">
    <property type="nucleotide sequence ID" value="NZ_CP036275.1"/>
</dbReference>
<reference evidence="3 4" key="1">
    <citation type="submission" date="2019-02" db="EMBL/GenBank/DDBJ databases">
        <title>Deep-cultivation of Planctomycetes and their phenomic and genomic characterization uncovers novel biology.</title>
        <authorList>
            <person name="Wiegand S."/>
            <person name="Jogler M."/>
            <person name="Boedeker C."/>
            <person name="Pinto D."/>
            <person name="Vollmers J."/>
            <person name="Rivas-Marin E."/>
            <person name="Kohn T."/>
            <person name="Peeters S.H."/>
            <person name="Heuer A."/>
            <person name="Rast P."/>
            <person name="Oberbeckmann S."/>
            <person name="Bunk B."/>
            <person name="Jeske O."/>
            <person name="Meyerdierks A."/>
            <person name="Storesund J.E."/>
            <person name="Kallscheuer N."/>
            <person name="Luecker S."/>
            <person name="Lage O.M."/>
            <person name="Pohl T."/>
            <person name="Merkel B.J."/>
            <person name="Hornburger P."/>
            <person name="Mueller R.-W."/>
            <person name="Bruemmer F."/>
            <person name="Labrenz M."/>
            <person name="Spormann A.M."/>
            <person name="Op den Camp H."/>
            <person name="Overmann J."/>
            <person name="Amann R."/>
            <person name="Jetten M.S.M."/>
            <person name="Mascher T."/>
            <person name="Medema M.H."/>
            <person name="Devos D.P."/>
            <person name="Kaster A.-K."/>
            <person name="Ovreas L."/>
            <person name="Rohde M."/>
            <person name="Galperin M.Y."/>
            <person name="Jogler C."/>
        </authorList>
    </citation>
    <scope>NUCLEOTIDE SEQUENCE [LARGE SCALE GENOMIC DNA]</scope>
    <source>
        <strain evidence="3 4">Mal4</strain>
    </source>
</reference>
<dbReference type="Proteomes" id="UP000320496">
    <property type="component" value="Chromosome"/>
</dbReference>
<proteinExistence type="predicted"/>
<dbReference type="InterPro" id="IPR004992">
    <property type="entry name" value="EutN_CcmL"/>
</dbReference>
<dbReference type="SUPFAM" id="SSF159133">
    <property type="entry name" value="EutN/CcmL-like"/>
    <property type="match status" value="1"/>
</dbReference>
<evidence type="ECO:0000313" key="4">
    <source>
        <dbReference type="Proteomes" id="UP000320496"/>
    </source>
</evidence>
<dbReference type="Pfam" id="PF03319">
    <property type="entry name" value="EutN_CcmL"/>
    <property type="match status" value="1"/>
</dbReference>
<dbReference type="PANTHER" id="PTHR36539">
    <property type="entry name" value="ETHANOLAMINE UTILIZATION PROTEIN EUTN"/>
    <property type="match status" value="1"/>
</dbReference>
<organism evidence="3 4">
    <name type="scientific">Maioricimonas rarisocia</name>
    <dbReference type="NCBI Taxonomy" id="2528026"/>
    <lineage>
        <taxon>Bacteria</taxon>
        <taxon>Pseudomonadati</taxon>
        <taxon>Planctomycetota</taxon>
        <taxon>Planctomycetia</taxon>
        <taxon>Planctomycetales</taxon>
        <taxon>Planctomycetaceae</taxon>
        <taxon>Maioricimonas</taxon>
    </lineage>
</organism>
<name>A0A517ZAA1_9PLAN</name>
<protein>
    <submittedName>
        <fullName evidence="3">Ethanolamine utilization protein EutN</fullName>
    </submittedName>
</protein>
<dbReference type="GO" id="GO:0031469">
    <property type="term" value="C:bacterial microcompartment"/>
    <property type="evidence" value="ECO:0007669"/>
    <property type="project" value="UniProtKB-SubCell"/>
</dbReference>
<gene>
    <name evidence="3" type="primary">eutN_1</name>
    <name evidence="3" type="ORF">Mal4_37620</name>
</gene>
<evidence type="ECO:0000313" key="3">
    <source>
        <dbReference type="EMBL" id="QDU39417.1"/>
    </source>
</evidence>
<dbReference type="InterPro" id="IPR036677">
    <property type="entry name" value="EutN_CcmL_sf"/>
</dbReference>
<accession>A0A517ZAA1</accession>
<evidence type="ECO:0000256" key="1">
    <source>
        <dbReference type="ARBA" id="ARBA00024322"/>
    </source>
</evidence>
<comment type="subcellular location">
    <subcellularLocation>
        <location evidence="1">Bacterial microcompartment</location>
    </subcellularLocation>
</comment>
<keyword evidence="2" id="KW-1283">Bacterial microcompartment</keyword>